<evidence type="ECO:0000313" key="3">
    <source>
        <dbReference type="Proteomes" id="UP001460270"/>
    </source>
</evidence>
<reference evidence="3" key="1">
    <citation type="submission" date="2024-04" db="EMBL/GenBank/DDBJ databases">
        <title>Salinicola lusitanus LLJ914,a marine bacterium isolated from the Okinawa Trough.</title>
        <authorList>
            <person name="Li J."/>
        </authorList>
    </citation>
    <scope>NUCLEOTIDE SEQUENCE [LARGE SCALE GENOMIC DNA]</scope>
</reference>
<evidence type="ECO:0000313" key="2">
    <source>
        <dbReference type="EMBL" id="KAK7918933.1"/>
    </source>
</evidence>
<evidence type="ECO:0000256" key="1">
    <source>
        <dbReference type="SAM" id="MobiDB-lite"/>
    </source>
</evidence>
<dbReference type="EMBL" id="JBBPFD010000007">
    <property type="protein sequence ID" value="KAK7918933.1"/>
    <property type="molecule type" value="Genomic_DNA"/>
</dbReference>
<proteinExistence type="predicted"/>
<sequence length="201" mass="22217">MARDFPRPGPEPALDTVFGGSEKHLEEERPTTSPDQVEAGELEVGSPLVPLRHSPVFAPSDEEDLSDTYSIHLSASEEEDSEDEDLPRFLPTPPPAPPLESPGVLLDRLLEAVTSAPPRPPPLPPVPANVDDLILSPPRRRPRDEDEEDQEERPRSKRRRRSDRPGPSARAGTSGPSTLHRSGLGGPYPAGVFRRYFHYYI</sequence>
<keyword evidence="3" id="KW-1185">Reference proteome</keyword>
<feature type="compositionally biased region" description="Pro residues" evidence="1">
    <location>
        <begin position="90"/>
        <end position="100"/>
    </location>
</feature>
<feature type="compositionally biased region" description="Acidic residues" evidence="1">
    <location>
        <begin position="76"/>
        <end position="85"/>
    </location>
</feature>
<gene>
    <name evidence="2" type="ORF">WMY93_010217</name>
</gene>
<protein>
    <submittedName>
        <fullName evidence="2">Uncharacterized protein</fullName>
    </submittedName>
</protein>
<organism evidence="2 3">
    <name type="scientific">Mugilogobius chulae</name>
    <name type="common">yellowstripe goby</name>
    <dbReference type="NCBI Taxonomy" id="88201"/>
    <lineage>
        <taxon>Eukaryota</taxon>
        <taxon>Metazoa</taxon>
        <taxon>Chordata</taxon>
        <taxon>Craniata</taxon>
        <taxon>Vertebrata</taxon>
        <taxon>Euteleostomi</taxon>
        <taxon>Actinopterygii</taxon>
        <taxon>Neopterygii</taxon>
        <taxon>Teleostei</taxon>
        <taxon>Neoteleostei</taxon>
        <taxon>Acanthomorphata</taxon>
        <taxon>Gobiaria</taxon>
        <taxon>Gobiiformes</taxon>
        <taxon>Gobioidei</taxon>
        <taxon>Gobiidae</taxon>
        <taxon>Gobionellinae</taxon>
        <taxon>Mugilogobius</taxon>
    </lineage>
</organism>
<dbReference type="Proteomes" id="UP001460270">
    <property type="component" value="Unassembled WGS sequence"/>
</dbReference>
<feature type="compositionally biased region" description="Pro residues" evidence="1">
    <location>
        <begin position="117"/>
        <end position="127"/>
    </location>
</feature>
<dbReference type="AlphaFoldDB" id="A0AAW0PJ45"/>
<feature type="compositionally biased region" description="Basic and acidic residues" evidence="1">
    <location>
        <begin position="21"/>
        <end position="30"/>
    </location>
</feature>
<comment type="caution">
    <text evidence="2">The sequence shown here is derived from an EMBL/GenBank/DDBJ whole genome shotgun (WGS) entry which is preliminary data.</text>
</comment>
<feature type="region of interest" description="Disordered" evidence="1">
    <location>
        <begin position="1"/>
        <end position="191"/>
    </location>
</feature>
<accession>A0AAW0PJ45</accession>
<name>A0AAW0PJ45_9GOBI</name>